<feature type="transmembrane region" description="Helical" evidence="5">
    <location>
        <begin position="167"/>
        <end position="189"/>
    </location>
</feature>
<keyword evidence="2 5" id="KW-0812">Transmembrane</keyword>
<evidence type="ECO:0000256" key="3">
    <source>
        <dbReference type="ARBA" id="ARBA00022989"/>
    </source>
</evidence>
<protein>
    <submittedName>
        <fullName evidence="6">Membrane protein required for colicin V production</fullName>
    </submittedName>
</protein>
<dbReference type="InterPro" id="IPR003825">
    <property type="entry name" value="Colicin-V_CvpA"/>
</dbReference>
<keyword evidence="3 5" id="KW-1133">Transmembrane helix</keyword>
<accession>A0ABS4JVB3</accession>
<gene>
    <name evidence="6" type="ORF">J2Z79_002926</name>
</gene>
<dbReference type="Pfam" id="PF02674">
    <property type="entry name" value="Colicin_V"/>
    <property type="match status" value="1"/>
</dbReference>
<feature type="transmembrane region" description="Helical" evidence="5">
    <location>
        <begin position="123"/>
        <end position="147"/>
    </location>
</feature>
<comment type="subcellular location">
    <subcellularLocation>
        <location evidence="1">Membrane</location>
        <topology evidence="1">Multi-pass membrane protein</topology>
    </subcellularLocation>
</comment>
<evidence type="ECO:0000313" key="7">
    <source>
        <dbReference type="Proteomes" id="UP001519289"/>
    </source>
</evidence>
<dbReference type="RefSeq" id="WP_209467595.1">
    <property type="nucleotide sequence ID" value="NZ_JAGGLG010000029.1"/>
</dbReference>
<organism evidence="6 7">
    <name type="scientific">Symbiobacterium terraclitae</name>
    <dbReference type="NCBI Taxonomy" id="557451"/>
    <lineage>
        <taxon>Bacteria</taxon>
        <taxon>Bacillati</taxon>
        <taxon>Bacillota</taxon>
        <taxon>Clostridia</taxon>
        <taxon>Eubacteriales</taxon>
        <taxon>Symbiobacteriaceae</taxon>
        <taxon>Symbiobacterium</taxon>
    </lineage>
</organism>
<comment type="caution">
    <text evidence="6">The sequence shown here is derived from an EMBL/GenBank/DDBJ whole genome shotgun (WGS) entry which is preliminary data.</text>
</comment>
<sequence length="234" mass="24883">MDFNAFTSFDWVVAGLLLTALAGGWLRGIVRTLLGFVSFFIAVMLAGRLTGPVMRWLNEAFGVQDKITEGLLRRSAISPESAAEALSSFAIPDIYRRPLVEDVITRSAEAGDLLAVQHAAEQLAAGVSTGVCFIVLVLVLSIAIRWVGGLFADVIQSLPLVGTADRLLGAAAMGIAAILGLSLFLIWVIPTLSVYGAAELGAVVNRSVTPPYIIQAFEWTRGLVLGGGLRLWSE</sequence>
<dbReference type="EMBL" id="JAGGLG010000029">
    <property type="protein sequence ID" value="MBP2019487.1"/>
    <property type="molecule type" value="Genomic_DNA"/>
</dbReference>
<dbReference type="Proteomes" id="UP001519289">
    <property type="component" value="Unassembled WGS sequence"/>
</dbReference>
<proteinExistence type="predicted"/>
<keyword evidence="7" id="KW-1185">Reference proteome</keyword>
<reference evidence="6 7" key="1">
    <citation type="submission" date="2021-03" db="EMBL/GenBank/DDBJ databases">
        <title>Genomic Encyclopedia of Type Strains, Phase IV (KMG-IV): sequencing the most valuable type-strain genomes for metagenomic binning, comparative biology and taxonomic classification.</title>
        <authorList>
            <person name="Goeker M."/>
        </authorList>
    </citation>
    <scope>NUCLEOTIDE SEQUENCE [LARGE SCALE GENOMIC DNA]</scope>
    <source>
        <strain evidence="6 7">DSM 27138</strain>
    </source>
</reference>
<keyword evidence="4 5" id="KW-0472">Membrane</keyword>
<evidence type="ECO:0000256" key="2">
    <source>
        <dbReference type="ARBA" id="ARBA00022692"/>
    </source>
</evidence>
<evidence type="ECO:0000256" key="5">
    <source>
        <dbReference type="SAM" id="Phobius"/>
    </source>
</evidence>
<name>A0ABS4JVB3_9FIRM</name>
<evidence type="ECO:0000256" key="1">
    <source>
        <dbReference type="ARBA" id="ARBA00004141"/>
    </source>
</evidence>
<evidence type="ECO:0000313" key="6">
    <source>
        <dbReference type="EMBL" id="MBP2019487.1"/>
    </source>
</evidence>
<evidence type="ECO:0000256" key="4">
    <source>
        <dbReference type="ARBA" id="ARBA00023136"/>
    </source>
</evidence>
<feature type="transmembrane region" description="Helical" evidence="5">
    <location>
        <begin position="33"/>
        <end position="51"/>
    </location>
</feature>